<dbReference type="Proteomes" id="UP000823790">
    <property type="component" value="Unassembled WGS sequence"/>
</dbReference>
<sequence>MRLTHVPSTLLLALATAFAPPVTRAGDTPSAADIAAINSFQLDQDFLDRYMAVQEDAAKNPCHLSMLALLGDEQPRSLDQVASRYDAQPGVHAMFARHGLTGRQALIGMSVLTAAAMQDLEQSHPEMTQYVDTHGSRVSAGNLVFYRAHNARIHQHQQALGKRLLAANGGKLPDCLSH</sequence>
<name>A0ABS4DMJ0_9GAMM</name>
<organism evidence="2 3">
    <name type="scientific">Frateuria flava</name>
    <dbReference type="NCBI Taxonomy" id="2821489"/>
    <lineage>
        <taxon>Bacteria</taxon>
        <taxon>Pseudomonadati</taxon>
        <taxon>Pseudomonadota</taxon>
        <taxon>Gammaproteobacteria</taxon>
        <taxon>Lysobacterales</taxon>
        <taxon>Rhodanobacteraceae</taxon>
        <taxon>Frateuria</taxon>
    </lineage>
</organism>
<proteinExistence type="predicted"/>
<accession>A0ABS4DMJ0</accession>
<feature type="signal peptide" evidence="1">
    <location>
        <begin position="1"/>
        <end position="19"/>
    </location>
</feature>
<protein>
    <submittedName>
        <fullName evidence="2">Uncharacterized protein</fullName>
    </submittedName>
</protein>
<dbReference type="RefSeq" id="WP_209618717.1">
    <property type="nucleotide sequence ID" value="NZ_JAGJRS010000016.1"/>
</dbReference>
<gene>
    <name evidence="2" type="ORF">J7I44_08150</name>
</gene>
<keyword evidence="1" id="KW-0732">Signal</keyword>
<feature type="chain" id="PRO_5046817430" evidence="1">
    <location>
        <begin position="20"/>
        <end position="178"/>
    </location>
</feature>
<evidence type="ECO:0000313" key="3">
    <source>
        <dbReference type="Proteomes" id="UP000823790"/>
    </source>
</evidence>
<comment type="caution">
    <text evidence="2">The sequence shown here is derived from an EMBL/GenBank/DDBJ whole genome shotgun (WGS) entry which is preliminary data.</text>
</comment>
<keyword evidence="3" id="KW-1185">Reference proteome</keyword>
<evidence type="ECO:0000256" key="1">
    <source>
        <dbReference type="SAM" id="SignalP"/>
    </source>
</evidence>
<dbReference type="EMBL" id="JAGJRS010000016">
    <property type="protein sequence ID" value="MBP1474268.1"/>
    <property type="molecule type" value="Genomic_DNA"/>
</dbReference>
<evidence type="ECO:0000313" key="2">
    <source>
        <dbReference type="EMBL" id="MBP1474268.1"/>
    </source>
</evidence>
<reference evidence="2 3" key="1">
    <citation type="submission" date="2021-04" db="EMBL/GenBank/DDBJ databases">
        <authorList>
            <person name="Huq M.A."/>
        </authorList>
    </citation>
    <scope>NUCLEOTIDE SEQUENCE [LARGE SCALE GENOMIC DNA]</scope>
    <source>
        <strain evidence="2 3">MAH-13</strain>
    </source>
</reference>